<dbReference type="GO" id="GO:0010605">
    <property type="term" value="P:negative regulation of macromolecule metabolic process"/>
    <property type="evidence" value="ECO:0007669"/>
    <property type="project" value="UniProtKB-ARBA"/>
</dbReference>
<dbReference type="InterPro" id="IPR001139">
    <property type="entry name" value="Glyco_hydro_30"/>
</dbReference>
<dbReference type="GO" id="GO:0006914">
    <property type="term" value="P:autophagy"/>
    <property type="evidence" value="ECO:0007669"/>
    <property type="project" value="UniProtKB-ARBA"/>
</dbReference>
<evidence type="ECO:0000313" key="17">
    <source>
        <dbReference type="Proteomes" id="UP000786811"/>
    </source>
</evidence>
<name>A0A8J2HG95_COTCN</name>
<comment type="pathway">
    <text evidence="3">Sphingolipid metabolism.</text>
</comment>
<evidence type="ECO:0000256" key="8">
    <source>
        <dbReference type="ARBA" id="ARBA00022919"/>
    </source>
</evidence>
<dbReference type="GO" id="GO:0008202">
    <property type="term" value="P:steroid metabolic process"/>
    <property type="evidence" value="ECO:0007669"/>
    <property type="project" value="UniProtKB-ARBA"/>
</dbReference>
<comment type="catalytic activity">
    <reaction evidence="1">
        <text>a beta-D-glucosyl-(1&lt;-&gt;1')-N-acylsphing-4-enine + H2O = an N-acylsphing-4-enine + D-glucose</text>
        <dbReference type="Rhea" id="RHEA:13269"/>
        <dbReference type="ChEBI" id="CHEBI:4167"/>
        <dbReference type="ChEBI" id="CHEBI:15377"/>
        <dbReference type="ChEBI" id="CHEBI:22801"/>
        <dbReference type="ChEBI" id="CHEBI:52639"/>
        <dbReference type="EC" id="3.2.1.45"/>
    </reaction>
    <physiologicalReaction direction="left-to-right" evidence="1">
        <dbReference type="Rhea" id="RHEA:13270"/>
    </physiologicalReaction>
</comment>
<comment type="similarity">
    <text evidence="4 12">Belongs to the glycosyl hydrolase 30 family.</text>
</comment>
<evidence type="ECO:0000256" key="2">
    <source>
        <dbReference type="ARBA" id="ARBA00004760"/>
    </source>
</evidence>
<gene>
    <name evidence="16" type="ORF">HICCMSTLAB_LOCUS9629</name>
</gene>
<dbReference type="PANTHER" id="PTHR11069:SF23">
    <property type="entry name" value="LYSOSOMAL ACID GLUCOSYLCERAMIDASE"/>
    <property type="match status" value="1"/>
</dbReference>
<dbReference type="InterPro" id="IPR033452">
    <property type="entry name" value="GH30_C"/>
</dbReference>
<dbReference type="InterPro" id="IPR017853">
    <property type="entry name" value="GH"/>
</dbReference>
<evidence type="ECO:0000256" key="10">
    <source>
        <dbReference type="ARBA" id="ARBA00050474"/>
    </source>
</evidence>
<dbReference type="GO" id="GO:0006066">
    <property type="term" value="P:alcohol metabolic process"/>
    <property type="evidence" value="ECO:0007669"/>
    <property type="project" value="UniProtKB-ARBA"/>
</dbReference>
<evidence type="ECO:0000256" key="1">
    <source>
        <dbReference type="ARBA" id="ARBA00001013"/>
    </source>
</evidence>
<dbReference type="EC" id="3.2.1.45" evidence="5 12"/>
<dbReference type="GO" id="GO:0016758">
    <property type="term" value="F:hexosyltransferase activity"/>
    <property type="evidence" value="ECO:0007669"/>
    <property type="project" value="UniProtKB-ARBA"/>
</dbReference>
<dbReference type="EMBL" id="CAJNRD030001122">
    <property type="protein sequence ID" value="CAG5100556.1"/>
    <property type="molecule type" value="Genomic_DNA"/>
</dbReference>
<proteinExistence type="inferred from homology"/>
<reference evidence="16" key="1">
    <citation type="submission" date="2021-04" db="EMBL/GenBank/DDBJ databases">
        <authorList>
            <person name="Chebbi M.A.C M."/>
        </authorList>
    </citation>
    <scope>NUCLEOTIDE SEQUENCE</scope>
</reference>
<comment type="caution">
    <text evidence="16">The sequence shown here is derived from an EMBL/GenBank/DDBJ whole genome shotgun (WGS) entry which is preliminary data.</text>
</comment>
<evidence type="ECO:0000256" key="13">
    <source>
        <dbReference type="SAM" id="SignalP"/>
    </source>
</evidence>
<dbReference type="GO" id="GO:0005102">
    <property type="term" value="F:signaling receptor binding"/>
    <property type="evidence" value="ECO:0007669"/>
    <property type="project" value="UniProtKB-ARBA"/>
</dbReference>
<sequence length="507" mass="58012">MAEISFLIILYTSIIISAEHCVPRNFGDDSNVCVCNATYCDSVILQLPHDGQFRIYESSKSGQRLQSRLDHFDTMMENGIKLYLQLEKKYQAIHGFGGAFTDSAGINIESLSDSTQEKLLQSYFSEGGSRYNLGRVPVGGTDFSTRPYTLDDTPEDISLKNFSLTKDDTDYKIPFMKRALEINNELNFIAASWTAPAWMKTNNNYTGFLGFLKKQYYQTYAEYLVKFLEIYKSRGLKIWAISTGNEPANAFVPELVKFNDMGWTPNTVTPWVINNLGPTINNSTSNETIILALDDQRFDLPWYIQAMYEYSNEIDKYIAGIATHWYMDNYFSIDLYDRTHSAFPNKFLLMTEACTGSASWDIPKVRLGSWQRGERYITSIIDDLNHWVTGWVDWNLVLNEEGGPNWAGNFVDSPIIVNSKEDEFYKQPMYYAIAHFSKFIPRGSTRIDLSSHIDIRSVAFITPNNTIVIVLYNMDNQSKNVTIVDPNKGNINSKVSQQTIQTIIYRK</sequence>
<evidence type="ECO:0000256" key="4">
    <source>
        <dbReference type="ARBA" id="ARBA00005382"/>
    </source>
</evidence>
<dbReference type="InterPro" id="IPR033453">
    <property type="entry name" value="Glyco_hydro_30_TIM-barrel"/>
</dbReference>
<feature type="domain" description="Glycosyl hydrolase family 30 TIM-barrel" evidence="14">
    <location>
        <begin position="93"/>
        <end position="440"/>
    </location>
</feature>
<dbReference type="GO" id="GO:0030163">
    <property type="term" value="P:protein catabolic process"/>
    <property type="evidence" value="ECO:0007669"/>
    <property type="project" value="UniProtKB-ARBA"/>
</dbReference>
<dbReference type="SUPFAM" id="SSF51011">
    <property type="entry name" value="Glycosyl hydrolase domain"/>
    <property type="match status" value="1"/>
</dbReference>
<evidence type="ECO:0000256" key="11">
    <source>
        <dbReference type="ARBA" id="ARBA00051345"/>
    </source>
</evidence>
<dbReference type="PANTHER" id="PTHR11069">
    <property type="entry name" value="GLUCOSYLCERAMIDASE"/>
    <property type="match status" value="1"/>
</dbReference>
<evidence type="ECO:0000313" key="16">
    <source>
        <dbReference type="EMBL" id="CAG5100556.1"/>
    </source>
</evidence>
<evidence type="ECO:0000256" key="6">
    <source>
        <dbReference type="ARBA" id="ARBA00022729"/>
    </source>
</evidence>
<protein>
    <recommendedName>
        <fullName evidence="5 12">Glucosylceramidase</fullName>
        <ecNumber evidence="5 12">3.2.1.45</ecNumber>
    </recommendedName>
</protein>
<dbReference type="FunFam" id="3.20.20.80:FF:000030">
    <property type="entry name" value="Lysosomal acid glucosylceramidase"/>
    <property type="match status" value="1"/>
</dbReference>
<dbReference type="GO" id="GO:0042391">
    <property type="term" value="P:regulation of membrane potential"/>
    <property type="evidence" value="ECO:0007669"/>
    <property type="project" value="UniProtKB-ARBA"/>
</dbReference>
<organism evidence="16 17">
    <name type="scientific">Cotesia congregata</name>
    <name type="common">Parasitoid wasp</name>
    <name type="synonym">Apanteles congregatus</name>
    <dbReference type="NCBI Taxonomy" id="51543"/>
    <lineage>
        <taxon>Eukaryota</taxon>
        <taxon>Metazoa</taxon>
        <taxon>Ecdysozoa</taxon>
        <taxon>Arthropoda</taxon>
        <taxon>Hexapoda</taxon>
        <taxon>Insecta</taxon>
        <taxon>Pterygota</taxon>
        <taxon>Neoptera</taxon>
        <taxon>Endopterygota</taxon>
        <taxon>Hymenoptera</taxon>
        <taxon>Apocrita</taxon>
        <taxon>Ichneumonoidea</taxon>
        <taxon>Braconidae</taxon>
        <taxon>Microgastrinae</taxon>
        <taxon>Cotesia</taxon>
    </lineage>
</organism>
<keyword evidence="8 12" id="KW-0746">Sphingolipid metabolism</keyword>
<comment type="pathway">
    <text evidence="2">Lipid metabolism; sphingolipid metabolism.</text>
</comment>
<evidence type="ECO:0000256" key="9">
    <source>
        <dbReference type="ARBA" id="ARBA00023098"/>
    </source>
</evidence>
<accession>A0A8J2HG95</accession>
<dbReference type="Pfam" id="PF17189">
    <property type="entry name" value="Glyco_hydro_30C"/>
    <property type="match status" value="1"/>
</dbReference>
<dbReference type="Gene3D" id="3.20.20.80">
    <property type="entry name" value="Glycosidases"/>
    <property type="match status" value="1"/>
</dbReference>
<dbReference type="GO" id="GO:0005774">
    <property type="term" value="C:vacuolar membrane"/>
    <property type="evidence" value="ECO:0007669"/>
    <property type="project" value="UniProtKB-ARBA"/>
</dbReference>
<dbReference type="GO" id="GO:0016241">
    <property type="term" value="P:regulation of macroautophagy"/>
    <property type="evidence" value="ECO:0007669"/>
    <property type="project" value="UniProtKB-ARBA"/>
</dbReference>
<keyword evidence="12" id="KW-0326">Glycosidase</keyword>
<comment type="catalytic activity">
    <reaction evidence="10">
        <text>a beta-D-glucosylceramide + H2O = an N-acyl-sphingoid base + D-glucose</text>
        <dbReference type="Rhea" id="RHEA:81447"/>
        <dbReference type="ChEBI" id="CHEBI:4167"/>
        <dbReference type="ChEBI" id="CHEBI:15377"/>
        <dbReference type="ChEBI" id="CHEBI:83264"/>
        <dbReference type="ChEBI" id="CHEBI:83273"/>
    </reaction>
    <physiologicalReaction direction="left-to-right" evidence="10">
        <dbReference type="Rhea" id="RHEA:81448"/>
    </physiologicalReaction>
</comment>
<evidence type="ECO:0000256" key="5">
    <source>
        <dbReference type="ARBA" id="ARBA00012658"/>
    </source>
</evidence>
<dbReference type="Pfam" id="PF02055">
    <property type="entry name" value="Glyco_hydro_30"/>
    <property type="match status" value="1"/>
</dbReference>
<evidence type="ECO:0000256" key="7">
    <source>
        <dbReference type="ARBA" id="ARBA00022801"/>
    </source>
</evidence>
<dbReference type="SUPFAM" id="SSF51445">
    <property type="entry name" value="(Trans)glycosidases"/>
    <property type="match status" value="1"/>
</dbReference>
<feature type="chain" id="PRO_5035301229" description="Glucosylceramidase" evidence="13">
    <location>
        <begin position="19"/>
        <end position="507"/>
    </location>
</feature>
<dbReference type="AlphaFoldDB" id="A0A8J2HG95"/>
<feature type="signal peptide" evidence="13">
    <location>
        <begin position="1"/>
        <end position="18"/>
    </location>
</feature>
<dbReference type="GO" id="GO:0005764">
    <property type="term" value="C:lysosome"/>
    <property type="evidence" value="ECO:0007669"/>
    <property type="project" value="UniProtKB-ARBA"/>
</dbReference>
<dbReference type="Proteomes" id="UP000786811">
    <property type="component" value="Unassembled WGS sequence"/>
</dbReference>
<feature type="domain" description="Glycosyl hydrolase family 30 beta sandwich" evidence="15">
    <location>
        <begin position="443"/>
        <end position="503"/>
    </location>
</feature>
<dbReference type="GO" id="GO:0004348">
    <property type="term" value="F:glucosylceramidase activity"/>
    <property type="evidence" value="ECO:0007669"/>
    <property type="project" value="UniProtKB-EC"/>
</dbReference>
<dbReference type="OrthoDB" id="2160638at2759"/>
<evidence type="ECO:0000259" key="14">
    <source>
        <dbReference type="Pfam" id="PF02055"/>
    </source>
</evidence>
<evidence type="ECO:0000256" key="3">
    <source>
        <dbReference type="ARBA" id="ARBA00004991"/>
    </source>
</evidence>
<keyword evidence="9 12" id="KW-0443">Lipid metabolism</keyword>
<keyword evidence="6 13" id="KW-0732">Signal</keyword>
<keyword evidence="7 12" id="KW-0378">Hydrolase</keyword>
<dbReference type="PRINTS" id="PR00843">
    <property type="entry name" value="GLHYDRLASE30"/>
</dbReference>
<keyword evidence="17" id="KW-1185">Reference proteome</keyword>
<evidence type="ECO:0000259" key="15">
    <source>
        <dbReference type="Pfam" id="PF17189"/>
    </source>
</evidence>
<comment type="catalytic activity">
    <reaction evidence="11">
        <text>an N-acyl-1-beta-D-glucosyl-15-methylhexadecasphing-4-enine + H2O = an N-acyl-15-methylhexadecasphing-4-enine + D-glucose</text>
        <dbReference type="Rhea" id="RHEA:34755"/>
        <dbReference type="ChEBI" id="CHEBI:4167"/>
        <dbReference type="ChEBI" id="CHEBI:15377"/>
        <dbReference type="ChEBI" id="CHEBI:70815"/>
        <dbReference type="ChEBI" id="CHEBI:70846"/>
    </reaction>
    <physiologicalReaction direction="left-to-right" evidence="11">
        <dbReference type="Rhea" id="RHEA:34756"/>
    </physiologicalReaction>
</comment>
<dbReference type="GO" id="GO:0051246">
    <property type="term" value="P:regulation of protein metabolic process"/>
    <property type="evidence" value="ECO:0007669"/>
    <property type="project" value="UniProtKB-ARBA"/>
</dbReference>
<evidence type="ECO:0000256" key="12">
    <source>
        <dbReference type="RuleBase" id="RU361188"/>
    </source>
</evidence>
<dbReference type="GO" id="GO:0006680">
    <property type="term" value="P:glucosylceramide catabolic process"/>
    <property type="evidence" value="ECO:0007669"/>
    <property type="project" value="TreeGrafter"/>
</dbReference>
<dbReference type="GO" id="GO:0032006">
    <property type="term" value="P:regulation of TOR signaling"/>
    <property type="evidence" value="ECO:0007669"/>
    <property type="project" value="UniProtKB-ARBA"/>
</dbReference>
<dbReference type="GO" id="GO:0007040">
    <property type="term" value="P:lysosome organization"/>
    <property type="evidence" value="ECO:0007669"/>
    <property type="project" value="UniProtKB-ARBA"/>
</dbReference>